<dbReference type="AlphaFoldDB" id="A0A3A5H6U6"/>
<protein>
    <submittedName>
        <fullName evidence="2">Uncharacterized protein</fullName>
    </submittedName>
</protein>
<name>A0A3A5H6U6_9ACTN</name>
<sequence>MLTLTGVLIAIVVVISIGIGMSILTLMRREEALPPPLHGAAGASVEYVVPDGVDPSIVRGALKMAGFTSAFEDRWGEEHLVIPCQPRDREQVRRVIAQVQSRHYVPELHLDTVRFRDEDHPAA</sequence>
<comment type="caution">
    <text evidence="2">The sequence shown here is derived from an EMBL/GenBank/DDBJ whole genome shotgun (WGS) entry which is preliminary data.</text>
</comment>
<proteinExistence type="predicted"/>
<reference evidence="3" key="1">
    <citation type="submission" date="2018-09" db="EMBL/GenBank/DDBJ databases">
        <authorList>
            <person name="Zhu H."/>
        </authorList>
    </citation>
    <scope>NUCLEOTIDE SEQUENCE [LARGE SCALE GENOMIC DNA]</scope>
    <source>
        <strain evidence="3">K1W22B-1</strain>
    </source>
</reference>
<evidence type="ECO:0000313" key="3">
    <source>
        <dbReference type="Proteomes" id="UP000276542"/>
    </source>
</evidence>
<feature type="transmembrane region" description="Helical" evidence="1">
    <location>
        <begin position="6"/>
        <end position="27"/>
    </location>
</feature>
<keyword evidence="1" id="KW-0472">Membrane</keyword>
<dbReference type="OrthoDB" id="3790762at2"/>
<gene>
    <name evidence="2" type="ORF">D4739_05290</name>
</gene>
<dbReference type="Proteomes" id="UP000276542">
    <property type="component" value="Unassembled WGS sequence"/>
</dbReference>
<dbReference type="RefSeq" id="WP_120059591.1">
    <property type="nucleotide sequence ID" value="NZ_QYRP01000002.1"/>
</dbReference>
<keyword evidence="1" id="KW-0812">Transmembrane</keyword>
<evidence type="ECO:0000256" key="1">
    <source>
        <dbReference type="SAM" id="Phobius"/>
    </source>
</evidence>
<keyword evidence="1" id="KW-1133">Transmembrane helix</keyword>
<keyword evidence="3" id="KW-1185">Reference proteome</keyword>
<accession>A0A3A5H6U6</accession>
<dbReference type="EMBL" id="QYRP01000002">
    <property type="protein sequence ID" value="RJS45691.1"/>
    <property type="molecule type" value="Genomic_DNA"/>
</dbReference>
<evidence type="ECO:0000313" key="2">
    <source>
        <dbReference type="EMBL" id="RJS45691.1"/>
    </source>
</evidence>
<organism evidence="2 3">
    <name type="scientific">Nocardioides cavernaquae</name>
    <dbReference type="NCBI Taxonomy" id="2321396"/>
    <lineage>
        <taxon>Bacteria</taxon>
        <taxon>Bacillati</taxon>
        <taxon>Actinomycetota</taxon>
        <taxon>Actinomycetes</taxon>
        <taxon>Propionibacteriales</taxon>
        <taxon>Nocardioidaceae</taxon>
        <taxon>Nocardioides</taxon>
    </lineage>
</organism>